<organism evidence="1 2">
    <name type="scientific">Mesorhabditis belari</name>
    <dbReference type="NCBI Taxonomy" id="2138241"/>
    <lineage>
        <taxon>Eukaryota</taxon>
        <taxon>Metazoa</taxon>
        <taxon>Ecdysozoa</taxon>
        <taxon>Nematoda</taxon>
        <taxon>Chromadorea</taxon>
        <taxon>Rhabditida</taxon>
        <taxon>Rhabditina</taxon>
        <taxon>Rhabditomorpha</taxon>
        <taxon>Rhabditoidea</taxon>
        <taxon>Rhabditidae</taxon>
        <taxon>Mesorhabditinae</taxon>
        <taxon>Mesorhabditis</taxon>
    </lineage>
</organism>
<reference evidence="2" key="1">
    <citation type="submission" date="2024-02" db="UniProtKB">
        <authorList>
            <consortium name="WormBaseParasite"/>
        </authorList>
    </citation>
    <scope>IDENTIFICATION</scope>
</reference>
<proteinExistence type="predicted"/>
<dbReference type="Proteomes" id="UP000887575">
    <property type="component" value="Unassembled WGS sequence"/>
</dbReference>
<dbReference type="AlphaFoldDB" id="A0AAF3J5T7"/>
<accession>A0AAF3J5T7</accession>
<evidence type="ECO:0000313" key="2">
    <source>
        <dbReference type="WBParaSite" id="MBELARI_LOCUS18037"/>
    </source>
</evidence>
<evidence type="ECO:0000313" key="1">
    <source>
        <dbReference type="Proteomes" id="UP000887575"/>
    </source>
</evidence>
<keyword evidence="1" id="KW-1185">Reference proteome</keyword>
<dbReference type="WBParaSite" id="MBELARI_LOCUS18037">
    <property type="protein sequence ID" value="MBELARI_LOCUS18037"/>
    <property type="gene ID" value="MBELARI_LOCUS18037"/>
</dbReference>
<sequence length="455" mass="52558">MSSFSLELLDLIEAEKYSKAKEKIEDGKQNEIDLIAADLLLRIGSCFGHEKRKDLEELMQTVLRFGYPTERVAIGEQLIRSNHSIHLYRILLAGFVVDFDALPDEMKNNLRKDLPQLIEENVLKILEQNEEQIDEVAALCAHLFTFSNYTCARYDFADIVGTLVRALPPTTPSMATLLIHLSERRPFHPVLQHVMAIQPKELTVVPQVFSKRILQKNLALELGEYLEVFQGGEQMLMVDVTISALQSLTNHIGFDHLDASFIPTYTKLFGNLLKICQDFELNEKRVKVMRYFAKILDSFDFSPKVLILKRLIALLSTQELKLDKEALVIAWMIDLYRRDLRSDEFKAELGSIWSLLFPLRYHEMIEATSFYVAVYCLAQQQALMKCNPGLMKIIEIDWLKPVHQQLSDFVELIKRRQKDKPDVKNFAVPDYDTSNLNLLISSMEMTENYVKEFLC</sequence>
<protein>
    <submittedName>
        <fullName evidence="2">26S proteasome non-ATPase regulatory subunit 5</fullName>
    </submittedName>
</protein>
<name>A0AAF3J5T7_9BILA</name>